<evidence type="ECO:0000256" key="2">
    <source>
        <dbReference type="ARBA" id="ARBA00022723"/>
    </source>
</evidence>
<feature type="non-terminal residue" evidence="7">
    <location>
        <position position="242"/>
    </location>
</feature>
<dbReference type="Proteomes" id="UP000807342">
    <property type="component" value="Unassembled WGS sequence"/>
</dbReference>
<sequence length="242" mass="27351">PCVIVDKAGHILVWYLPQLLSDSQQKKLIDATEHLNPILKGTVNGKTWRTDPTAFVDDGTQTMQAGTQTFSPGWFGIGHGTSLSIRKNIKHGVGEWMDDTMGVEEYLNLVTSITHPELYQAGKQALGKLQQMKDTQEFAEKWTSIYSGLSVITNRETEEHRDRHGSYEWYDQLVSVGSYEAASFELPELGAKLDYKPGTVIQLCGNLLQHKVQAWGSGDRVCYAHFIRKDVFNHLHVLYPDW</sequence>
<keyword evidence="5" id="KW-0408">Iron</keyword>
<feature type="domain" description="2OGFeDO JBP1/TET oxygenase" evidence="6">
    <location>
        <begin position="106"/>
        <end position="229"/>
    </location>
</feature>
<evidence type="ECO:0000256" key="1">
    <source>
        <dbReference type="ARBA" id="ARBA00001954"/>
    </source>
</evidence>
<gene>
    <name evidence="7" type="ORF">P691DRAFT_648776</name>
</gene>
<dbReference type="Gene3D" id="3.60.130.30">
    <property type="match status" value="1"/>
</dbReference>
<dbReference type="OrthoDB" id="3200752at2759"/>
<feature type="non-terminal residue" evidence="7">
    <location>
        <position position="1"/>
    </location>
</feature>
<dbReference type="InterPro" id="IPR024779">
    <property type="entry name" value="2OGFeDO_JBP1/TET_oxygenase_dom"/>
</dbReference>
<dbReference type="GO" id="GO:0051213">
    <property type="term" value="F:dioxygenase activity"/>
    <property type="evidence" value="ECO:0007669"/>
    <property type="project" value="UniProtKB-KW"/>
</dbReference>
<accession>A0A9P6BXV0</accession>
<dbReference type="Pfam" id="PF12851">
    <property type="entry name" value="Tet_JBP"/>
    <property type="match status" value="1"/>
</dbReference>
<reference evidence="7" key="1">
    <citation type="submission" date="2020-11" db="EMBL/GenBank/DDBJ databases">
        <authorList>
            <consortium name="DOE Joint Genome Institute"/>
            <person name="Ahrendt S."/>
            <person name="Riley R."/>
            <person name="Andreopoulos W."/>
            <person name="Labutti K."/>
            <person name="Pangilinan J."/>
            <person name="Ruiz-Duenas F.J."/>
            <person name="Barrasa J.M."/>
            <person name="Sanchez-Garcia M."/>
            <person name="Camarero S."/>
            <person name="Miyauchi S."/>
            <person name="Serrano A."/>
            <person name="Linde D."/>
            <person name="Babiker R."/>
            <person name="Drula E."/>
            <person name="Ayuso-Fernandez I."/>
            <person name="Pacheco R."/>
            <person name="Padilla G."/>
            <person name="Ferreira P."/>
            <person name="Barriuso J."/>
            <person name="Kellner H."/>
            <person name="Castanera R."/>
            <person name="Alfaro M."/>
            <person name="Ramirez L."/>
            <person name="Pisabarro A.G."/>
            <person name="Kuo A."/>
            <person name="Tritt A."/>
            <person name="Lipzen A."/>
            <person name="He G."/>
            <person name="Yan M."/>
            <person name="Ng V."/>
            <person name="Cullen D."/>
            <person name="Martin F."/>
            <person name="Rosso M.-N."/>
            <person name="Henrissat B."/>
            <person name="Hibbett D."/>
            <person name="Martinez A.T."/>
            <person name="Grigoriev I.V."/>
        </authorList>
    </citation>
    <scope>NUCLEOTIDE SEQUENCE</scope>
    <source>
        <strain evidence="7">MF-IS2</strain>
    </source>
</reference>
<keyword evidence="8" id="KW-1185">Reference proteome</keyword>
<organism evidence="7 8">
    <name type="scientific">Macrolepiota fuliginosa MF-IS2</name>
    <dbReference type="NCBI Taxonomy" id="1400762"/>
    <lineage>
        <taxon>Eukaryota</taxon>
        <taxon>Fungi</taxon>
        <taxon>Dikarya</taxon>
        <taxon>Basidiomycota</taxon>
        <taxon>Agaricomycotina</taxon>
        <taxon>Agaricomycetes</taxon>
        <taxon>Agaricomycetidae</taxon>
        <taxon>Agaricales</taxon>
        <taxon>Agaricineae</taxon>
        <taxon>Agaricaceae</taxon>
        <taxon>Macrolepiota</taxon>
    </lineage>
</organism>
<evidence type="ECO:0000256" key="3">
    <source>
        <dbReference type="ARBA" id="ARBA00022964"/>
    </source>
</evidence>
<evidence type="ECO:0000313" key="7">
    <source>
        <dbReference type="EMBL" id="KAF9442059.1"/>
    </source>
</evidence>
<name>A0A9P6BXV0_9AGAR</name>
<evidence type="ECO:0000313" key="8">
    <source>
        <dbReference type="Proteomes" id="UP000807342"/>
    </source>
</evidence>
<comment type="caution">
    <text evidence="7">The sequence shown here is derived from an EMBL/GenBank/DDBJ whole genome shotgun (WGS) entry which is preliminary data.</text>
</comment>
<keyword evidence="4" id="KW-0560">Oxidoreductase</keyword>
<protein>
    <recommendedName>
        <fullName evidence="6">2OGFeDO JBP1/TET oxygenase domain-containing protein</fullName>
    </recommendedName>
</protein>
<dbReference type="AlphaFoldDB" id="A0A9P6BXV0"/>
<evidence type="ECO:0000256" key="4">
    <source>
        <dbReference type="ARBA" id="ARBA00023002"/>
    </source>
</evidence>
<dbReference type="GO" id="GO:0046872">
    <property type="term" value="F:metal ion binding"/>
    <property type="evidence" value="ECO:0007669"/>
    <property type="project" value="UniProtKB-KW"/>
</dbReference>
<comment type="cofactor">
    <cofactor evidence="1">
        <name>Fe(2+)</name>
        <dbReference type="ChEBI" id="CHEBI:29033"/>
    </cofactor>
</comment>
<evidence type="ECO:0000256" key="5">
    <source>
        <dbReference type="ARBA" id="ARBA00023004"/>
    </source>
</evidence>
<keyword evidence="3" id="KW-0223">Dioxygenase</keyword>
<dbReference type="EMBL" id="MU151714">
    <property type="protein sequence ID" value="KAF9442059.1"/>
    <property type="molecule type" value="Genomic_DNA"/>
</dbReference>
<evidence type="ECO:0000259" key="6">
    <source>
        <dbReference type="Pfam" id="PF12851"/>
    </source>
</evidence>
<proteinExistence type="predicted"/>
<keyword evidence="2" id="KW-0479">Metal-binding</keyword>